<dbReference type="Proteomes" id="UP000039324">
    <property type="component" value="Unassembled WGS sequence"/>
</dbReference>
<comment type="subcellular location">
    <subcellularLocation>
        <location evidence="1">Nucleus</location>
        <location evidence="1">Nucleolus</location>
    </subcellularLocation>
</comment>
<dbReference type="PANTHER" id="PTHR10894:SF1">
    <property type="entry name" value="NUCLEOLAR PROTEIN 58"/>
    <property type="match status" value="1"/>
</dbReference>
<organism evidence="7 9">
    <name type="scientific">Plasmodiophora brassicae</name>
    <name type="common">Clubroot disease agent</name>
    <dbReference type="NCBI Taxonomy" id="37360"/>
    <lineage>
        <taxon>Eukaryota</taxon>
        <taxon>Sar</taxon>
        <taxon>Rhizaria</taxon>
        <taxon>Endomyxa</taxon>
        <taxon>Phytomyxea</taxon>
        <taxon>Plasmodiophorida</taxon>
        <taxon>Plasmodiophoridae</taxon>
        <taxon>Plasmodiophora</taxon>
    </lineage>
</organism>
<reference evidence="8 10" key="2">
    <citation type="submission" date="2018-03" db="EMBL/GenBank/DDBJ databases">
        <authorList>
            <person name="Fogelqvist J."/>
        </authorList>
    </citation>
    <scope>NUCLEOTIDE SEQUENCE [LARGE SCALE GENOMIC DNA]</scope>
</reference>
<feature type="domain" description="Nop" evidence="6">
    <location>
        <begin position="284"/>
        <end position="402"/>
    </location>
</feature>
<evidence type="ECO:0000256" key="1">
    <source>
        <dbReference type="ARBA" id="ARBA00004604"/>
    </source>
</evidence>
<reference evidence="7 9" key="1">
    <citation type="submission" date="2015-02" db="EMBL/GenBank/DDBJ databases">
        <authorList>
            <person name="Chooi Y.-H."/>
        </authorList>
    </citation>
    <scope>NUCLEOTIDE SEQUENCE [LARGE SCALE GENOMIC DNA]</scope>
    <source>
        <strain evidence="7">E3</strain>
    </source>
</reference>
<evidence type="ECO:0000259" key="6">
    <source>
        <dbReference type="PROSITE" id="PS51358"/>
    </source>
</evidence>
<evidence type="ECO:0000313" key="9">
    <source>
        <dbReference type="Proteomes" id="UP000039324"/>
    </source>
</evidence>
<dbReference type="Gene3D" id="1.10.246.90">
    <property type="entry name" value="Nop domain"/>
    <property type="match status" value="1"/>
</dbReference>
<dbReference type="STRING" id="37360.A0A0G4IP84"/>
<dbReference type="GO" id="GO:0030515">
    <property type="term" value="F:snoRNA binding"/>
    <property type="evidence" value="ECO:0007669"/>
    <property type="project" value="InterPro"/>
</dbReference>
<gene>
    <name evidence="7" type="ORF">PBRA_005588</name>
    <name evidence="8" type="ORF">PLBR_LOCUS9153</name>
</gene>
<dbReference type="Gene3D" id="1.10.287.4070">
    <property type="match status" value="1"/>
</dbReference>
<evidence type="ECO:0000313" key="7">
    <source>
        <dbReference type="EMBL" id="CEO96984.1"/>
    </source>
</evidence>
<feature type="region of interest" description="Disordered" evidence="5">
    <location>
        <begin position="441"/>
        <end position="507"/>
    </location>
</feature>
<dbReference type="EMBL" id="CDSF01000077">
    <property type="protein sequence ID" value="CEO96984.1"/>
    <property type="molecule type" value="Genomic_DNA"/>
</dbReference>
<dbReference type="GO" id="GO:0032040">
    <property type="term" value="C:small-subunit processome"/>
    <property type="evidence" value="ECO:0007669"/>
    <property type="project" value="InterPro"/>
</dbReference>
<accession>A0A0G4IP84</accession>
<dbReference type="Pfam" id="PF08156">
    <property type="entry name" value="NOP5NT"/>
    <property type="match status" value="1"/>
</dbReference>
<proteinExistence type="inferred from homology"/>
<keyword evidence="3" id="KW-0690">Ribosome biogenesis</keyword>
<sequence length="507" mass="55605">MLVLYETPAGYALFKTLKDNKLAKVDSIHEYFEDEDRAKKFVTFQAFSKFTDTNEALEAATALCDGTLNKNLKSFLKKVIVKKNVSDTLVVADPSLGAAIKDKLGIQCLCDSMAQQLYRGIRSQLSSLLTGMPDAELRTMTLGLSHSLSRHKIKFSPDKVDTMIIQAIALLDELDKELNTYAMRVREWYGWHFPEMAKIVPDTIVYAKVVRKMGIRSNAAAMDLSDILDEETETEVKEAAEVSMGTEVSVDDITHIHSLCDQVVSIAEYRASLYDYLKNRMAAIAPNLTVMVGELVGARLIAHAGSLINLAKAPASTVQILGAEKALFRALKTKHDTPKYGLIYHASLVGQSAPKHKGKISRVLAGKTSLAARVDALGDAEGVTIGFANREKVEARLRSLEAGRMHTLSGNGKDSRKQEKYVKAKDAGRAYNPAADIVMTEAPTAADAEPEKAPTTKSKGAEDKKEKKKRKAEAEANGEEEQPVTKKSKKDGKEKKKTKKKSKNADA</sequence>
<keyword evidence="9" id="KW-1185">Reference proteome</keyword>
<dbReference type="EMBL" id="OVEO01000019">
    <property type="protein sequence ID" value="SPR01938.1"/>
    <property type="molecule type" value="Genomic_DNA"/>
</dbReference>
<dbReference type="InterPro" id="IPR012974">
    <property type="entry name" value="NOP58/56_N"/>
</dbReference>
<dbReference type="InterPro" id="IPR002687">
    <property type="entry name" value="Nop_dom"/>
</dbReference>
<dbReference type="FunFam" id="1.10.287.4070:FF:000001">
    <property type="entry name" value="Probable Nucleolar protein 58"/>
    <property type="match status" value="1"/>
</dbReference>
<dbReference type="GO" id="GO:0031428">
    <property type="term" value="C:box C/D methylation guide snoRNP complex"/>
    <property type="evidence" value="ECO:0007669"/>
    <property type="project" value="InterPro"/>
</dbReference>
<keyword evidence="8" id="KW-0496">Mitochondrion</keyword>
<dbReference type="Pfam" id="PF01798">
    <property type="entry name" value="Nop"/>
    <property type="match status" value="1"/>
</dbReference>
<dbReference type="PROSITE" id="PS51358">
    <property type="entry name" value="NOP"/>
    <property type="match status" value="1"/>
</dbReference>
<name>A0A0G4IP84_PLABS</name>
<dbReference type="InterPro" id="IPR012976">
    <property type="entry name" value="NOSIC"/>
</dbReference>
<dbReference type="PANTHER" id="PTHR10894">
    <property type="entry name" value="NUCLEOLAR PROTEIN 5 NUCLEOLAR PROTEIN NOP5 NOP58"/>
    <property type="match status" value="1"/>
</dbReference>
<dbReference type="OrthoDB" id="6780543at2759"/>
<dbReference type="SMART" id="SM00931">
    <property type="entry name" value="NOSIC"/>
    <property type="match status" value="1"/>
</dbReference>
<feature type="compositionally biased region" description="Basic and acidic residues" evidence="5">
    <location>
        <begin position="413"/>
        <end position="427"/>
    </location>
</feature>
<evidence type="ECO:0000256" key="4">
    <source>
        <dbReference type="ARBA" id="ARBA00023242"/>
    </source>
</evidence>
<geneLocation type="mitochondrion" evidence="8"/>
<comment type="similarity">
    <text evidence="2">Belongs to the NOP5/NOP56 family.</text>
</comment>
<keyword evidence="4" id="KW-0539">Nucleus</keyword>
<dbReference type="Proteomes" id="UP000290189">
    <property type="component" value="Unassembled WGS sequence"/>
</dbReference>
<feature type="region of interest" description="Disordered" evidence="5">
    <location>
        <begin position="404"/>
        <end position="427"/>
    </location>
</feature>
<protein>
    <recommendedName>
        <fullName evidence="6">Nop domain-containing protein</fullName>
    </recommendedName>
</protein>
<dbReference type="InterPro" id="IPR045056">
    <property type="entry name" value="Nop56/Nop58"/>
</dbReference>
<feature type="compositionally biased region" description="Basic residues" evidence="5">
    <location>
        <begin position="486"/>
        <end position="507"/>
    </location>
</feature>
<evidence type="ECO:0000313" key="8">
    <source>
        <dbReference type="EMBL" id="SPR01938.1"/>
    </source>
</evidence>
<evidence type="ECO:0000256" key="3">
    <source>
        <dbReference type="ARBA" id="ARBA00022517"/>
    </source>
</evidence>
<feature type="compositionally biased region" description="Basic and acidic residues" evidence="5">
    <location>
        <begin position="449"/>
        <end position="465"/>
    </location>
</feature>
<dbReference type="FunFam" id="1.10.246.90:FF:000004">
    <property type="entry name" value="Nucleolar protein 58"/>
    <property type="match status" value="1"/>
</dbReference>
<dbReference type="InterPro" id="IPR042239">
    <property type="entry name" value="Nop_C"/>
</dbReference>
<dbReference type="SUPFAM" id="SSF89124">
    <property type="entry name" value="Nop domain"/>
    <property type="match status" value="1"/>
</dbReference>
<evidence type="ECO:0000313" key="10">
    <source>
        <dbReference type="Proteomes" id="UP000290189"/>
    </source>
</evidence>
<dbReference type="GO" id="GO:0042254">
    <property type="term" value="P:ribosome biogenesis"/>
    <property type="evidence" value="ECO:0007669"/>
    <property type="project" value="UniProtKB-KW"/>
</dbReference>
<dbReference type="OMA" id="MGMRSNW"/>
<evidence type="ECO:0000256" key="5">
    <source>
        <dbReference type="SAM" id="MobiDB-lite"/>
    </source>
</evidence>
<dbReference type="AlphaFoldDB" id="A0A0G4IP84"/>
<evidence type="ECO:0000256" key="2">
    <source>
        <dbReference type="ARBA" id="ARBA00009211"/>
    </source>
</evidence>
<dbReference type="InterPro" id="IPR036070">
    <property type="entry name" value="Nop_dom_sf"/>
</dbReference>